<accession>A0A317Q070</accession>
<evidence type="ECO:0000313" key="3">
    <source>
        <dbReference type="Proteomes" id="UP000246964"/>
    </source>
</evidence>
<feature type="transmembrane region" description="Helical" evidence="1">
    <location>
        <begin position="34"/>
        <end position="55"/>
    </location>
</feature>
<name>A0A317Q070_9GAMM</name>
<keyword evidence="1" id="KW-0812">Transmembrane</keyword>
<evidence type="ECO:0000256" key="1">
    <source>
        <dbReference type="SAM" id="Phobius"/>
    </source>
</evidence>
<dbReference type="AlphaFoldDB" id="A0A317Q070"/>
<feature type="transmembrane region" description="Helical" evidence="1">
    <location>
        <begin position="67"/>
        <end position="91"/>
    </location>
</feature>
<proteinExistence type="predicted"/>
<reference evidence="2 3" key="1">
    <citation type="submission" date="2018-05" db="EMBL/GenBank/DDBJ databases">
        <title>Freshwater and sediment microbial communities from various areas in North America, analyzing microbe dynamics in response to fracking.</title>
        <authorList>
            <person name="Lamendella R."/>
        </authorList>
    </citation>
    <scope>NUCLEOTIDE SEQUENCE [LARGE SCALE GENOMIC DNA]</scope>
    <source>
        <strain evidence="2 3">125B1</strain>
    </source>
</reference>
<comment type="caution">
    <text evidence="2">The sequence shown here is derived from an EMBL/GenBank/DDBJ whole genome shotgun (WGS) entry which is preliminary data.</text>
</comment>
<feature type="transmembrane region" description="Helical" evidence="1">
    <location>
        <begin position="12"/>
        <end position="28"/>
    </location>
</feature>
<keyword evidence="1" id="KW-0472">Membrane</keyword>
<feature type="transmembrane region" description="Helical" evidence="1">
    <location>
        <begin position="103"/>
        <end position="121"/>
    </location>
</feature>
<gene>
    <name evidence="2" type="ORF">DET45_12025</name>
</gene>
<dbReference type="Proteomes" id="UP000246964">
    <property type="component" value="Unassembled WGS sequence"/>
</dbReference>
<keyword evidence="1" id="KW-1133">Transmembrane helix</keyword>
<dbReference type="OrthoDB" id="6400856at2"/>
<sequence>MWKHVIASSIQAAFVGAMLLIVVSLPTYGGAATLIGLIAFPIAVFWCFILAYPLIKLREKVLLPEYAYFAIYLAIGFVLGALTPVLMFGLAGTKFSIQSATLLGLYGLFGAACAITAWNYVRKNVSL</sequence>
<evidence type="ECO:0000313" key="2">
    <source>
        <dbReference type="EMBL" id="PWW09288.1"/>
    </source>
</evidence>
<organism evidence="2 3">
    <name type="scientific">Pseudidiomarina maritima</name>
    <dbReference type="NCBI Taxonomy" id="519453"/>
    <lineage>
        <taxon>Bacteria</taxon>
        <taxon>Pseudomonadati</taxon>
        <taxon>Pseudomonadota</taxon>
        <taxon>Gammaproteobacteria</taxon>
        <taxon>Alteromonadales</taxon>
        <taxon>Idiomarinaceae</taxon>
        <taxon>Pseudidiomarina</taxon>
    </lineage>
</organism>
<dbReference type="RefSeq" id="WP_110076782.1">
    <property type="nucleotide sequence ID" value="NZ_QGTT01000020.1"/>
</dbReference>
<keyword evidence="3" id="KW-1185">Reference proteome</keyword>
<dbReference type="EMBL" id="QGTT01000020">
    <property type="protein sequence ID" value="PWW09288.1"/>
    <property type="molecule type" value="Genomic_DNA"/>
</dbReference>
<protein>
    <submittedName>
        <fullName evidence="2">Uncharacterized protein</fullName>
    </submittedName>
</protein>